<dbReference type="InterPro" id="IPR050364">
    <property type="entry name" value="Cytochrome_P450_fung"/>
</dbReference>
<keyword evidence="7" id="KW-0408">Iron</keyword>
<dbReference type="InterPro" id="IPR036396">
    <property type="entry name" value="Cyt_P450_sf"/>
</dbReference>
<keyword evidence="5" id="KW-0479">Metal-binding</keyword>
<comment type="cofactor">
    <cofactor evidence="1">
        <name>heme</name>
        <dbReference type="ChEBI" id="CHEBI:30413"/>
    </cofactor>
</comment>
<dbReference type="Proteomes" id="UP000623467">
    <property type="component" value="Unassembled WGS sequence"/>
</dbReference>
<dbReference type="AlphaFoldDB" id="A0A8H6XY42"/>
<comment type="pathway">
    <text evidence="2">Secondary metabolite biosynthesis.</text>
</comment>
<dbReference type="GO" id="GO:0005506">
    <property type="term" value="F:iron ion binding"/>
    <property type="evidence" value="ECO:0007669"/>
    <property type="project" value="InterPro"/>
</dbReference>
<dbReference type="PANTHER" id="PTHR46300">
    <property type="entry name" value="P450, PUTATIVE (EUROFUNG)-RELATED-RELATED"/>
    <property type="match status" value="1"/>
</dbReference>
<evidence type="ECO:0000256" key="7">
    <source>
        <dbReference type="ARBA" id="ARBA00023004"/>
    </source>
</evidence>
<evidence type="ECO:0000256" key="6">
    <source>
        <dbReference type="ARBA" id="ARBA00023002"/>
    </source>
</evidence>
<gene>
    <name evidence="9" type="ORF">MSAN_01795400</name>
</gene>
<dbReference type="EMBL" id="JACAZH010000017">
    <property type="protein sequence ID" value="KAF7348412.1"/>
    <property type="molecule type" value="Genomic_DNA"/>
</dbReference>
<keyword evidence="6" id="KW-0560">Oxidoreductase</keyword>
<dbReference type="InterPro" id="IPR002401">
    <property type="entry name" value="Cyt_P450_E_grp-I"/>
</dbReference>
<evidence type="ECO:0000313" key="10">
    <source>
        <dbReference type="Proteomes" id="UP000623467"/>
    </source>
</evidence>
<comment type="similarity">
    <text evidence="3">Belongs to the cytochrome P450 family.</text>
</comment>
<keyword evidence="10" id="KW-1185">Reference proteome</keyword>
<evidence type="ECO:0000256" key="1">
    <source>
        <dbReference type="ARBA" id="ARBA00001971"/>
    </source>
</evidence>
<evidence type="ECO:0000256" key="5">
    <source>
        <dbReference type="ARBA" id="ARBA00022723"/>
    </source>
</evidence>
<protein>
    <submittedName>
        <fullName evidence="9">Cytochrome P450</fullName>
    </submittedName>
</protein>
<sequence length="389" mass="44517">MASHELLPVVVLTSILFAISSLLKGWRTTIRPFPPGPRPKFLVGNFFDIPSEQPWLTYTEWGKKYGDVVHVQVFGNHILILNSVKAATELLEKRAILYSDRPTVPMISLSGGEWNLVLMPHGNRWREHKRMFHQYFRREAIPTYYPIQRRKIQDLLRGLLSTPEDFDAHMKTLAAAIIMATTYGYDIEPRHDRFVSLAEEAGKRFGQSFLPGAFAVNTFPFLRHFPSWFPGCGFHRFARETARIVHEMNNAPFDFVRQKMVPRAARPLDNLLIHFSETVLADPAAETTSAVLVLFIMAMAMNPEVVTKAQNEIDTVVGAGLLPGFQHRSALPYCEAVVRELFRWRPIEPLAFAHVTSEDDIYEGYFIPKGTTVLPNVWYESRCLNMKKN</sequence>
<dbReference type="PANTHER" id="PTHR46300:SF7">
    <property type="entry name" value="P450, PUTATIVE (EUROFUNG)-RELATED"/>
    <property type="match status" value="1"/>
</dbReference>
<reference evidence="9" key="1">
    <citation type="submission" date="2020-05" db="EMBL/GenBank/DDBJ databases">
        <title>Mycena genomes resolve the evolution of fungal bioluminescence.</title>
        <authorList>
            <person name="Tsai I.J."/>
        </authorList>
    </citation>
    <scope>NUCLEOTIDE SEQUENCE</scope>
    <source>
        <strain evidence="9">160909Yilan</strain>
    </source>
</reference>
<dbReference type="PRINTS" id="PR00463">
    <property type="entry name" value="EP450I"/>
</dbReference>
<comment type="caution">
    <text evidence="9">The sequence shown here is derived from an EMBL/GenBank/DDBJ whole genome shotgun (WGS) entry which is preliminary data.</text>
</comment>
<evidence type="ECO:0000256" key="8">
    <source>
        <dbReference type="ARBA" id="ARBA00023033"/>
    </source>
</evidence>
<evidence type="ECO:0000256" key="4">
    <source>
        <dbReference type="ARBA" id="ARBA00022617"/>
    </source>
</evidence>
<keyword evidence="4" id="KW-0349">Heme</keyword>
<evidence type="ECO:0000256" key="3">
    <source>
        <dbReference type="ARBA" id="ARBA00010617"/>
    </source>
</evidence>
<proteinExistence type="inferred from homology"/>
<dbReference type="Pfam" id="PF00067">
    <property type="entry name" value="p450"/>
    <property type="match status" value="1"/>
</dbReference>
<evidence type="ECO:0000256" key="2">
    <source>
        <dbReference type="ARBA" id="ARBA00005179"/>
    </source>
</evidence>
<dbReference type="GO" id="GO:0016705">
    <property type="term" value="F:oxidoreductase activity, acting on paired donors, with incorporation or reduction of molecular oxygen"/>
    <property type="evidence" value="ECO:0007669"/>
    <property type="project" value="InterPro"/>
</dbReference>
<organism evidence="9 10">
    <name type="scientific">Mycena sanguinolenta</name>
    <dbReference type="NCBI Taxonomy" id="230812"/>
    <lineage>
        <taxon>Eukaryota</taxon>
        <taxon>Fungi</taxon>
        <taxon>Dikarya</taxon>
        <taxon>Basidiomycota</taxon>
        <taxon>Agaricomycotina</taxon>
        <taxon>Agaricomycetes</taxon>
        <taxon>Agaricomycetidae</taxon>
        <taxon>Agaricales</taxon>
        <taxon>Marasmiineae</taxon>
        <taxon>Mycenaceae</taxon>
        <taxon>Mycena</taxon>
    </lineage>
</organism>
<dbReference type="GO" id="GO:0004497">
    <property type="term" value="F:monooxygenase activity"/>
    <property type="evidence" value="ECO:0007669"/>
    <property type="project" value="UniProtKB-KW"/>
</dbReference>
<name>A0A8H6XY42_9AGAR</name>
<evidence type="ECO:0000313" key="9">
    <source>
        <dbReference type="EMBL" id="KAF7348412.1"/>
    </source>
</evidence>
<accession>A0A8H6XY42</accession>
<dbReference type="SUPFAM" id="SSF48264">
    <property type="entry name" value="Cytochrome P450"/>
    <property type="match status" value="1"/>
</dbReference>
<dbReference type="Gene3D" id="1.10.630.10">
    <property type="entry name" value="Cytochrome P450"/>
    <property type="match status" value="1"/>
</dbReference>
<dbReference type="GO" id="GO:0020037">
    <property type="term" value="F:heme binding"/>
    <property type="evidence" value="ECO:0007669"/>
    <property type="project" value="InterPro"/>
</dbReference>
<keyword evidence="8" id="KW-0503">Monooxygenase</keyword>
<dbReference type="InterPro" id="IPR001128">
    <property type="entry name" value="Cyt_P450"/>
</dbReference>
<dbReference type="OrthoDB" id="2789670at2759"/>